<protein>
    <submittedName>
        <fullName evidence="1">Uncharacterized protein</fullName>
    </submittedName>
</protein>
<organism evidence="1 2">
    <name type="scientific">Ceraceosorus guamensis</name>
    <dbReference type="NCBI Taxonomy" id="1522189"/>
    <lineage>
        <taxon>Eukaryota</taxon>
        <taxon>Fungi</taxon>
        <taxon>Dikarya</taxon>
        <taxon>Basidiomycota</taxon>
        <taxon>Ustilaginomycotina</taxon>
        <taxon>Exobasidiomycetes</taxon>
        <taxon>Ceraceosorales</taxon>
        <taxon>Ceraceosoraceae</taxon>
        <taxon>Ceraceosorus</taxon>
    </lineage>
</organism>
<dbReference type="Proteomes" id="UP000245783">
    <property type="component" value="Unassembled WGS sequence"/>
</dbReference>
<proteinExistence type="predicted"/>
<name>A0A316WBW8_9BASI</name>
<sequence>MRGGFWRVDQHRNVRKRFARLRVPHKTRKVALFASVASLGGVSAILLRSSAGSKRAEGTNEVSKAIHPEHVGHEASCLLGRSPYRCKAGEEHGGKGQSARRPRCARHFPTKCGGEPCLHS</sequence>
<evidence type="ECO:0000313" key="2">
    <source>
        <dbReference type="Proteomes" id="UP000245783"/>
    </source>
</evidence>
<dbReference type="GeneID" id="37032973"/>
<dbReference type="InParanoid" id="A0A316WBW8"/>
<dbReference type="AlphaFoldDB" id="A0A316WBW8"/>
<evidence type="ECO:0000313" key="1">
    <source>
        <dbReference type="EMBL" id="PWN45065.1"/>
    </source>
</evidence>
<gene>
    <name evidence="1" type="ORF">IE81DRAFT_227858</name>
</gene>
<keyword evidence="2" id="KW-1185">Reference proteome</keyword>
<accession>A0A316WBW8</accession>
<dbReference type="EMBL" id="KZ819357">
    <property type="protein sequence ID" value="PWN45065.1"/>
    <property type="molecule type" value="Genomic_DNA"/>
</dbReference>
<reference evidence="1 2" key="1">
    <citation type="journal article" date="2018" name="Mol. Biol. Evol.">
        <title>Broad Genomic Sampling Reveals a Smut Pathogenic Ancestry of the Fungal Clade Ustilaginomycotina.</title>
        <authorList>
            <person name="Kijpornyongpan T."/>
            <person name="Mondo S.J."/>
            <person name="Barry K."/>
            <person name="Sandor L."/>
            <person name="Lee J."/>
            <person name="Lipzen A."/>
            <person name="Pangilinan J."/>
            <person name="LaButti K."/>
            <person name="Hainaut M."/>
            <person name="Henrissat B."/>
            <person name="Grigoriev I.V."/>
            <person name="Spatafora J.W."/>
            <person name="Aime M.C."/>
        </authorList>
    </citation>
    <scope>NUCLEOTIDE SEQUENCE [LARGE SCALE GENOMIC DNA]</scope>
    <source>
        <strain evidence="1 2">MCA 4658</strain>
    </source>
</reference>
<dbReference type="RefSeq" id="XP_025372225.1">
    <property type="nucleotide sequence ID" value="XM_025511103.1"/>
</dbReference>